<sequence>MCYGRQSSLSSRDITNRSRNNRSSGNDNELVIEDLLGRLAETEVGSNALGLGKLSSADGWRRDEAVCVGNEMNDSSLISATVP</sequence>
<evidence type="ECO:0000313" key="3">
    <source>
        <dbReference type="Proteomes" id="UP001154282"/>
    </source>
</evidence>
<keyword evidence="3" id="KW-1185">Reference proteome</keyword>
<dbReference type="EMBL" id="CAMGYJ010000008">
    <property type="protein sequence ID" value="CAI0458217.1"/>
    <property type="molecule type" value="Genomic_DNA"/>
</dbReference>
<name>A0AAV0NID6_9ROSI</name>
<protein>
    <submittedName>
        <fullName evidence="2">Uncharacterized protein</fullName>
    </submittedName>
</protein>
<reference evidence="2" key="1">
    <citation type="submission" date="2022-08" db="EMBL/GenBank/DDBJ databases">
        <authorList>
            <person name="Gutierrez-Valencia J."/>
        </authorList>
    </citation>
    <scope>NUCLEOTIDE SEQUENCE</scope>
</reference>
<organism evidence="2 3">
    <name type="scientific">Linum tenue</name>
    <dbReference type="NCBI Taxonomy" id="586396"/>
    <lineage>
        <taxon>Eukaryota</taxon>
        <taxon>Viridiplantae</taxon>
        <taxon>Streptophyta</taxon>
        <taxon>Embryophyta</taxon>
        <taxon>Tracheophyta</taxon>
        <taxon>Spermatophyta</taxon>
        <taxon>Magnoliopsida</taxon>
        <taxon>eudicotyledons</taxon>
        <taxon>Gunneridae</taxon>
        <taxon>Pentapetalae</taxon>
        <taxon>rosids</taxon>
        <taxon>fabids</taxon>
        <taxon>Malpighiales</taxon>
        <taxon>Linaceae</taxon>
        <taxon>Linum</taxon>
    </lineage>
</organism>
<dbReference type="AlphaFoldDB" id="A0AAV0NID6"/>
<proteinExistence type="predicted"/>
<comment type="caution">
    <text evidence="2">The sequence shown here is derived from an EMBL/GenBank/DDBJ whole genome shotgun (WGS) entry which is preliminary data.</text>
</comment>
<dbReference type="Proteomes" id="UP001154282">
    <property type="component" value="Unassembled WGS sequence"/>
</dbReference>
<feature type="compositionally biased region" description="Low complexity" evidence="1">
    <location>
        <begin position="10"/>
        <end position="27"/>
    </location>
</feature>
<gene>
    <name evidence="2" type="ORF">LITE_LOCUS33427</name>
</gene>
<evidence type="ECO:0000256" key="1">
    <source>
        <dbReference type="SAM" id="MobiDB-lite"/>
    </source>
</evidence>
<evidence type="ECO:0000313" key="2">
    <source>
        <dbReference type="EMBL" id="CAI0458217.1"/>
    </source>
</evidence>
<accession>A0AAV0NID6</accession>
<feature type="region of interest" description="Disordered" evidence="1">
    <location>
        <begin position="1"/>
        <end position="27"/>
    </location>
</feature>